<accession>A0A315Z931</accession>
<protein>
    <submittedName>
        <fullName evidence="1">Uncharacterized protein</fullName>
    </submittedName>
</protein>
<name>A0A315Z931_SEDFL</name>
<dbReference type="Proteomes" id="UP000245535">
    <property type="component" value="Unassembled WGS sequence"/>
</dbReference>
<sequence length="120" mass="14406">MKIKRYTAEKIPTINRSVLIVENKAIFWEWADSLEEGDIPADQKKERSAYLIDELLSVDEYEDYIKKHFDTIFQSQLIEWDAEMENIPKERSLELFHEWFHCEFASMAMDTLQEPLNKIF</sequence>
<keyword evidence="2" id="KW-1185">Reference proteome</keyword>
<comment type="caution">
    <text evidence="1">The sequence shown here is derived from an EMBL/GenBank/DDBJ whole genome shotgun (WGS) entry which is preliminary data.</text>
</comment>
<gene>
    <name evidence="1" type="ORF">BC781_104340</name>
</gene>
<dbReference type="EMBL" id="QGDO01000004">
    <property type="protein sequence ID" value="PWJ41065.1"/>
    <property type="molecule type" value="Genomic_DNA"/>
</dbReference>
<organism evidence="1 2">
    <name type="scientific">Sediminitomix flava</name>
    <dbReference type="NCBI Taxonomy" id="379075"/>
    <lineage>
        <taxon>Bacteria</taxon>
        <taxon>Pseudomonadati</taxon>
        <taxon>Bacteroidota</taxon>
        <taxon>Cytophagia</taxon>
        <taxon>Cytophagales</taxon>
        <taxon>Flammeovirgaceae</taxon>
        <taxon>Sediminitomix</taxon>
    </lineage>
</organism>
<dbReference type="AlphaFoldDB" id="A0A315Z931"/>
<dbReference type="RefSeq" id="WP_109620082.1">
    <property type="nucleotide sequence ID" value="NZ_QGDO01000004.1"/>
</dbReference>
<dbReference type="OrthoDB" id="8602450at2"/>
<evidence type="ECO:0000313" key="1">
    <source>
        <dbReference type="EMBL" id="PWJ41065.1"/>
    </source>
</evidence>
<proteinExistence type="predicted"/>
<reference evidence="1 2" key="1">
    <citation type="submission" date="2018-03" db="EMBL/GenBank/DDBJ databases">
        <title>Genomic Encyclopedia of Archaeal and Bacterial Type Strains, Phase II (KMG-II): from individual species to whole genera.</title>
        <authorList>
            <person name="Goeker M."/>
        </authorList>
    </citation>
    <scope>NUCLEOTIDE SEQUENCE [LARGE SCALE GENOMIC DNA]</scope>
    <source>
        <strain evidence="1 2">DSM 28229</strain>
    </source>
</reference>
<evidence type="ECO:0000313" key="2">
    <source>
        <dbReference type="Proteomes" id="UP000245535"/>
    </source>
</evidence>